<keyword evidence="4 7" id="KW-0732">Signal</keyword>
<gene>
    <name evidence="8" type="ORF">DNG_00669</name>
</gene>
<keyword evidence="5 7" id="KW-1133">Transmembrane helix</keyword>
<comment type="subcellular location">
    <subcellularLocation>
        <location evidence="1">Endomembrane system</location>
        <topology evidence="1">Multi-pass membrane protein</topology>
    </subcellularLocation>
    <subcellularLocation>
        <location evidence="7">Endoplasmic reticulum membrane</location>
        <topology evidence="7">Multi-pass membrane protein</topology>
    </subcellularLocation>
</comment>
<accession>A0AAE8MR67</accession>
<evidence type="ECO:0000256" key="2">
    <source>
        <dbReference type="ARBA" id="ARBA00022502"/>
    </source>
</evidence>
<dbReference type="Pfam" id="PF04080">
    <property type="entry name" value="Per1"/>
    <property type="match status" value="1"/>
</dbReference>
<dbReference type="EMBL" id="ONZQ02000001">
    <property type="protein sequence ID" value="SPN97153.1"/>
    <property type="molecule type" value="Genomic_DNA"/>
</dbReference>
<dbReference type="Proteomes" id="UP001187682">
    <property type="component" value="Unassembled WGS sequence"/>
</dbReference>
<evidence type="ECO:0000313" key="9">
    <source>
        <dbReference type="Proteomes" id="UP001187682"/>
    </source>
</evidence>
<comment type="similarity">
    <text evidence="7">Belongs to the PGAP3 family.</text>
</comment>
<feature type="transmembrane region" description="Helical" evidence="7">
    <location>
        <begin position="104"/>
        <end position="125"/>
    </location>
</feature>
<evidence type="ECO:0000256" key="4">
    <source>
        <dbReference type="ARBA" id="ARBA00022729"/>
    </source>
</evidence>
<feature type="chain" id="PRO_5041772842" description="Post-GPI attachment to proteins factor 3" evidence="7">
    <location>
        <begin position="34"/>
        <end position="315"/>
    </location>
</feature>
<keyword evidence="2 7" id="KW-0337">GPI-anchor biosynthesis</keyword>
<evidence type="ECO:0000256" key="1">
    <source>
        <dbReference type="ARBA" id="ARBA00004127"/>
    </source>
</evidence>
<evidence type="ECO:0000313" key="8">
    <source>
        <dbReference type="EMBL" id="SPN97153.1"/>
    </source>
</evidence>
<evidence type="ECO:0000256" key="5">
    <source>
        <dbReference type="ARBA" id="ARBA00022989"/>
    </source>
</evidence>
<feature type="transmembrane region" description="Helical" evidence="7">
    <location>
        <begin position="235"/>
        <end position="255"/>
    </location>
</feature>
<keyword evidence="6 7" id="KW-0472">Membrane</keyword>
<feature type="transmembrane region" description="Helical" evidence="7">
    <location>
        <begin position="146"/>
        <end position="165"/>
    </location>
</feature>
<dbReference type="InterPro" id="IPR007217">
    <property type="entry name" value="Per1-like"/>
</dbReference>
<dbReference type="AlphaFoldDB" id="A0AAE8MR67"/>
<feature type="signal peptide" evidence="7">
    <location>
        <begin position="1"/>
        <end position="33"/>
    </location>
</feature>
<protein>
    <recommendedName>
        <fullName evidence="7">Post-GPI attachment to proteins factor 3</fullName>
    </recommendedName>
</protein>
<comment type="caution">
    <text evidence="8">The sequence shown here is derived from an EMBL/GenBank/DDBJ whole genome shotgun (WGS) entry which is preliminary data.</text>
</comment>
<evidence type="ECO:0000256" key="7">
    <source>
        <dbReference type="RuleBase" id="RU365066"/>
    </source>
</evidence>
<keyword evidence="7" id="KW-0256">Endoplasmic reticulum</keyword>
<feature type="transmembrane region" description="Helical" evidence="7">
    <location>
        <begin position="292"/>
        <end position="314"/>
    </location>
</feature>
<reference evidence="8" key="1">
    <citation type="submission" date="2018-03" db="EMBL/GenBank/DDBJ databases">
        <authorList>
            <person name="Guldener U."/>
        </authorList>
    </citation>
    <scope>NUCLEOTIDE SEQUENCE</scope>
</reference>
<evidence type="ECO:0000256" key="6">
    <source>
        <dbReference type="ARBA" id="ARBA00023136"/>
    </source>
</evidence>
<dbReference type="GO" id="GO:0016788">
    <property type="term" value="F:hydrolase activity, acting on ester bonds"/>
    <property type="evidence" value="ECO:0007669"/>
    <property type="project" value="TreeGrafter"/>
</dbReference>
<feature type="transmembrane region" description="Helical" evidence="7">
    <location>
        <begin position="209"/>
        <end position="229"/>
    </location>
</feature>
<dbReference type="PANTHER" id="PTHR13148">
    <property type="entry name" value="PER1-RELATED"/>
    <property type="match status" value="1"/>
</dbReference>
<feature type="transmembrane region" description="Helical" evidence="7">
    <location>
        <begin position="267"/>
        <end position="286"/>
    </location>
</feature>
<keyword evidence="3 7" id="KW-0812">Transmembrane</keyword>
<proteinExistence type="inferred from homology"/>
<dbReference type="GO" id="GO:0006506">
    <property type="term" value="P:GPI anchor biosynthetic process"/>
    <property type="evidence" value="ECO:0007669"/>
    <property type="project" value="UniProtKB-KW"/>
</dbReference>
<dbReference type="PANTHER" id="PTHR13148:SF0">
    <property type="entry name" value="POST-GPI ATTACHMENT TO PROTEINS FACTOR 3"/>
    <property type="match status" value="1"/>
</dbReference>
<evidence type="ECO:0000256" key="3">
    <source>
        <dbReference type="ARBA" id="ARBA00022692"/>
    </source>
</evidence>
<sequence>MTSSKTGWARRSPFILTLAVAIILFAAMTEASAGDRLYAFRDCVKACEEDHCAQGQTPMAIPLYRRLLLWDCPAECDYACQQTTTAERVSAGYPVVQFHGKWPFTRILGIQEPFSVLFSLGNLYSHARGLRELRAAVPSSYPLLKFYKLFSYLAITSWVFSSVFHTRDFGLTEGLDYFGAGAAVMYGFYYAPVRALRLDRPDRKTRARLRAWTVLCASMYAAHVVYLLFVRWSYTYNMMANVVAGLIHNATWCLFSLRRYSEKGEAWTLLPILCAAWISAAMSLELLDFPPIWGGLDAHSLWHMFTVIPAYIWYR</sequence>
<dbReference type="GO" id="GO:0005789">
    <property type="term" value="C:endoplasmic reticulum membrane"/>
    <property type="evidence" value="ECO:0007669"/>
    <property type="project" value="UniProtKB-SubCell"/>
</dbReference>
<name>A0AAE8MR67_9PEZI</name>
<organism evidence="8 9">
    <name type="scientific">Cephalotrichum gorgonifer</name>
    <dbReference type="NCBI Taxonomy" id="2041049"/>
    <lineage>
        <taxon>Eukaryota</taxon>
        <taxon>Fungi</taxon>
        <taxon>Dikarya</taxon>
        <taxon>Ascomycota</taxon>
        <taxon>Pezizomycotina</taxon>
        <taxon>Sordariomycetes</taxon>
        <taxon>Hypocreomycetidae</taxon>
        <taxon>Microascales</taxon>
        <taxon>Microascaceae</taxon>
        <taxon>Cephalotrichum</taxon>
    </lineage>
</organism>
<comment type="function">
    <text evidence="7">Involved in the lipid remodeling steps of GPI-anchor maturation.</text>
</comment>
<feature type="transmembrane region" description="Helical" evidence="7">
    <location>
        <begin position="177"/>
        <end position="197"/>
    </location>
</feature>
<keyword evidence="9" id="KW-1185">Reference proteome</keyword>